<feature type="region of interest" description="Disordered" evidence="1">
    <location>
        <begin position="16"/>
        <end position="37"/>
    </location>
</feature>
<dbReference type="InterPro" id="IPR003615">
    <property type="entry name" value="HNH_nuc"/>
</dbReference>
<protein>
    <recommendedName>
        <fullName evidence="2">HNH nuclease domain-containing protein</fullName>
    </recommendedName>
</protein>
<dbReference type="GeneID" id="63760832"/>
<proteinExistence type="predicted"/>
<gene>
    <name evidence="3" type="ORF">ASPSYDRAFT_30269</name>
</gene>
<name>A0A1L9TIZ7_9EURO</name>
<dbReference type="OrthoDB" id="4498339at2759"/>
<dbReference type="Pfam" id="PF13391">
    <property type="entry name" value="HNH_2"/>
    <property type="match status" value="1"/>
</dbReference>
<dbReference type="STRING" id="1036612.A0A1L9TIZ7"/>
<dbReference type="Proteomes" id="UP000184356">
    <property type="component" value="Unassembled WGS sequence"/>
</dbReference>
<evidence type="ECO:0000313" key="4">
    <source>
        <dbReference type="Proteomes" id="UP000184356"/>
    </source>
</evidence>
<feature type="domain" description="HNH nuclease" evidence="2">
    <location>
        <begin position="168"/>
        <end position="221"/>
    </location>
</feature>
<dbReference type="RefSeq" id="XP_040703202.1">
    <property type="nucleotide sequence ID" value="XM_040844759.1"/>
</dbReference>
<accession>A0A1L9TIZ7</accession>
<organism evidence="3 4">
    <name type="scientific">Aspergillus sydowii CBS 593.65</name>
    <dbReference type="NCBI Taxonomy" id="1036612"/>
    <lineage>
        <taxon>Eukaryota</taxon>
        <taxon>Fungi</taxon>
        <taxon>Dikarya</taxon>
        <taxon>Ascomycota</taxon>
        <taxon>Pezizomycotina</taxon>
        <taxon>Eurotiomycetes</taxon>
        <taxon>Eurotiomycetidae</taxon>
        <taxon>Eurotiales</taxon>
        <taxon>Aspergillaceae</taxon>
        <taxon>Aspergillus</taxon>
        <taxon>Aspergillus subgen. Nidulantes</taxon>
    </lineage>
</organism>
<reference evidence="4" key="1">
    <citation type="journal article" date="2017" name="Genome Biol.">
        <title>Comparative genomics reveals high biological diversity and specific adaptations in the industrially and medically important fungal genus Aspergillus.</title>
        <authorList>
            <person name="de Vries R.P."/>
            <person name="Riley R."/>
            <person name="Wiebenga A."/>
            <person name="Aguilar-Osorio G."/>
            <person name="Amillis S."/>
            <person name="Uchima C.A."/>
            <person name="Anderluh G."/>
            <person name="Asadollahi M."/>
            <person name="Askin M."/>
            <person name="Barry K."/>
            <person name="Battaglia E."/>
            <person name="Bayram O."/>
            <person name="Benocci T."/>
            <person name="Braus-Stromeyer S.A."/>
            <person name="Caldana C."/>
            <person name="Canovas D."/>
            <person name="Cerqueira G.C."/>
            <person name="Chen F."/>
            <person name="Chen W."/>
            <person name="Choi C."/>
            <person name="Clum A."/>
            <person name="Dos Santos R.A."/>
            <person name="Damasio A.R."/>
            <person name="Diallinas G."/>
            <person name="Emri T."/>
            <person name="Fekete E."/>
            <person name="Flipphi M."/>
            <person name="Freyberg S."/>
            <person name="Gallo A."/>
            <person name="Gournas C."/>
            <person name="Habgood R."/>
            <person name="Hainaut M."/>
            <person name="Harispe M.L."/>
            <person name="Henrissat B."/>
            <person name="Hilden K.S."/>
            <person name="Hope R."/>
            <person name="Hossain A."/>
            <person name="Karabika E."/>
            <person name="Karaffa L."/>
            <person name="Karanyi Z."/>
            <person name="Krasevec N."/>
            <person name="Kuo A."/>
            <person name="Kusch H."/>
            <person name="LaButti K."/>
            <person name="Lagendijk E.L."/>
            <person name="Lapidus A."/>
            <person name="Levasseur A."/>
            <person name="Lindquist E."/>
            <person name="Lipzen A."/>
            <person name="Logrieco A.F."/>
            <person name="MacCabe A."/>
            <person name="Maekelae M.R."/>
            <person name="Malavazi I."/>
            <person name="Melin P."/>
            <person name="Meyer V."/>
            <person name="Mielnichuk N."/>
            <person name="Miskei M."/>
            <person name="Molnar A.P."/>
            <person name="Mule G."/>
            <person name="Ngan C.Y."/>
            <person name="Orejas M."/>
            <person name="Orosz E."/>
            <person name="Ouedraogo J.P."/>
            <person name="Overkamp K.M."/>
            <person name="Park H.-S."/>
            <person name="Perrone G."/>
            <person name="Piumi F."/>
            <person name="Punt P.J."/>
            <person name="Ram A.F."/>
            <person name="Ramon A."/>
            <person name="Rauscher S."/>
            <person name="Record E."/>
            <person name="Riano-Pachon D.M."/>
            <person name="Robert V."/>
            <person name="Roehrig J."/>
            <person name="Ruller R."/>
            <person name="Salamov A."/>
            <person name="Salih N.S."/>
            <person name="Samson R.A."/>
            <person name="Sandor E."/>
            <person name="Sanguinetti M."/>
            <person name="Schuetze T."/>
            <person name="Sepcic K."/>
            <person name="Shelest E."/>
            <person name="Sherlock G."/>
            <person name="Sophianopoulou V."/>
            <person name="Squina F.M."/>
            <person name="Sun H."/>
            <person name="Susca A."/>
            <person name="Todd R.B."/>
            <person name="Tsang A."/>
            <person name="Unkles S.E."/>
            <person name="van de Wiele N."/>
            <person name="van Rossen-Uffink D."/>
            <person name="Oliveira J.V."/>
            <person name="Vesth T.C."/>
            <person name="Visser J."/>
            <person name="Yu J.-H."/>
            <person name="Zhou M."/>
            <person name="Andersen M.R."/>
            <person name="Archer D.B."/>
            <person name="Baker S.E."/>
            <person name="Benoit I."/>
            <person name="Brakhage A.A."/>
            <person name="Braus G.H."/>
            <person name="Fischer R."/>
            <person name="Frisvad J.C."/>
            <person name="Goldman G.H."/>
            <person name="Houbraken J."/>
            <person name="Oakley B."/>
            <person name="Pocsi I."/>
            <person name="Scazzocchio C."/>
            <person name="Seiboth B."/>
            <person name="vanKuyk P.A."/>
            <person name="Wortman J."/>
            <person name="Dyer P.S."/>
            <person name="Grigoriev I.V."/>
        </authorList>
    </citation>
    <scope>NUCLEOTIDE SEQUENCE [LARGE SCALE GENOMIC DNA]</scope>
    <source>
        <strain evidence="4">CBS 593.65</strain>
    </source>
</reference>
<evidence type="ECO:0000259" key="2">
    <source>
        <dbReference type="Pfam" id="PF13391"/>
    </source>
</evidence>
<feature type="compositionally biased region" description="Acidic residues" evidence="1">
    <location>
        <begin position="382"/>
        <end position="394"/>
    </location>
</feature>
<dbReference type="VEuPathDB" id="FungiDB:ASPSYDRAFT_30269"/>
<sequence length="403" mass="45382">MSRLLDPPQRISSLLPKRRLDTLTTPPKHLSVSTASKLPQMSHNPTVSGFLGTKVAAMEAALAWIRCFRDGLDKAKAEQLINDEDSFKSLSQTLKVLKRQKRLIEDDLTEELQVQKHRTTKPDDGHLERAYASTMVARVVTVLSNQEKARSFNQSRFRKEVVEYYNANDPEAAHLVPESLSNDEVSFLFGAEEGVLSDCRNGITLATAVERRLDEGTIAIVPIAGGITAPTRWQRIVLDETKAKEVMWWSTYSPGGPKRIVVHVEDLDKKELTFVGDNRPARRYLFFRFVISYLHARISGNDTVSGKVNRNDFWPTMDRYLHRSTLVTLARCVSGIELPPSLLERNTFEPDGELDKRRGEDIGMLLAADIRGNHISSIGVEEKDDEEGEDEEVTVDGYTSTDE</sequence>
<feature type="region of interest" description="Disordered" evidence="1">
    <location>
        <begin position="377"/>
        <end position="403"/>
    </location>
</feature>
<keyword evidence="4" id="KW-1185">Reference proteome</keyword>
<evidence type="ECO:0000313" key="3">
    <source>
        <dbReference type="EMBL" id="OJJ59396.1"/>
    </source>
</evidence>
<dbReference type="EMBL" id="KV878585">
    <property type="protein sequence ID" value="OJJ59396.1"/>
    <property type="molecule type" value="Genomic_DNA"/>
</dbReference>
<evidence type="ECO:0000256" key="1">
    <source>
        <dbReference type="SAM" id="MobiDB-lite"/>
    </source>
</evidence>
<dbReference type="AlphaFoldDB" id="A0A1L9TIZ7"/>